<dbReference type="EMBL" id="JAERWK010000003">
    <property type="protein sequence ID" value="MBM9466093.1"/>
    <property type="molecule type" value="Genomic_DNA"/>
</dbReference>
<accession>A0A938YAK4</accession>
<feature type="domain" description="DUF7426" evidence="2">
    <location>
        <begin position="11"/>
        <end position="133"/>
    </location>
</feature>
<proteinExistence type="predicted"/>
<evidence type="ECO:0000313" key="3">
    <source>
        <dbReference type="EMBL" id="MBM9466093.1"/>
    </source>
</evidence>
<dbReference type="Proteomes" id="UP000663792">
    <property type="component" value="Unassembled WGS sequence"/>
</dbReference>
<reference evidence="3" key="1">
    <citation type="submission" date="2021-01" db="EMBL/GenBank/DDBJ databases">
        <title>YIM 132084 draft genome.</title>
        <authorList>
            <person name="An D."/>
        </authorList>
    </citation>
    <scope>NUCLEOTIDE SEQUENCE</scope>
    <source>
        <strain evidence="3">YIM 132084</strain>
    </source>
</reference>
<dbReference type="AlphaFoldDB" id="A0A938YAK4"/>
<protein>
    <recommendedName>
        <fullName evidence="2">DUF7426 domain-containing protein</fullName>
    </recommendedName>
</protein>
<name>A0A938YAK4_9ACTN</name>
<evidence type="ECO:0000256" key="1">
    <source>
        <dbReference type="SAM" id="MobiDB-lite"/>
    </source>
</evidence>
<evidence type="ECO:0000259" key="2">
    <source>
        <dbReference type="Pfam" id="PF24201"/>
    </source>
</evidence>
<dbReference type="RefSeq" id="WP_205259049.1">
    <property type="nucleotide sequence ID" value="NZ_JAERWK010000003.1"/>
</dbReference>
<gene>
    <name evidence="3" type="ORF">JL106_02215</name>
</gene>
<dbReference type="InterPro" id="IPR055849">
    <property type="entry name" value="DUF7426"/>
</dbReference>
<organism evidence="3 4">
    <name type="scientific">Nakamurella leprariae</name>
    <dbReference type="NCBI Taxonomy" id="2803911"/>
    <lineage>
        <taxon>Bacteria</taxon>
        <taxon>Bacillati</taxon>
        <taxon>Actinomycetota</taxon>
        <taxon>Actinomycetes</taxon>
        <taxon>Nakamurellales</taxon>
        <taxon>Nakamurellaceae</taxon>
        <taxon>Nakamurella</taxon>
    </lineage>
</organism>
<sequence>MTTLTVLPEVDPLVLPIRGADGEIREYTVQPASAEHLDLIAALGAVRASQMFGTKVADEHYALLEQLTGREEVARQVCLGTETYLQMVADGISAHDLARAQATAVLWQASGCNHEVALSAWTWTPTLRIQPAEPDQPTEATAEEVPTTDAEVPTTDA</sequence>
<comment type="caution">
    <text evidence="3">The sequence shown here is derived from an EMBL/GenBank/DDBJ whole genome shotgun (WGS) entry which is preliminary data.</text>
</comment>
<evidence type="ECO:0000313" key="4">
    <source>
        <dbReference type="Proteomes" id="UP000663792"/>
    </source>
</evidence>
<dbReference type="Pfam" id="PF24201">
    <property type="entry name" value="DUF7426"/>
    <property type="match status" value="1"/>
</dbReference>
<feature type="compositionally biased region" description="Low complexity" evidence="1">
    <location>
        <begin position="137"/>
        <end position="157"/>
    </location>
</feature>
<feature type="region of interest" description="Disordered" evidence="1">
    <location>
        <begin position="130"/>
        <end position="157"/>
    </location>
</feature>
<keyword evidence="4" id="KW-1185">Reference proteome</keyword>